<dbReference type="Gene3D" id="3.40.50.12370">
    <property type="match status" value="1"/>
</dbReference>
<sequence length="169" mass="17362">MGHGPVGGALVGSVSRYLAVHQTGPLVVVRPTSSESDRIVVGLDVCPSGVPALELAQRRAELTGAPVHALHVVHAPDPFGAEPAAEADDRLLPRALHDVVDAARRAHPDVRLTVGVVAGRPAPALVAAGADCALLVLGARGRHPFSRPLLASVGQQVLHHAPCPVAIVR</sequence>
<evidence type="ECO:0000313" key="3">
    <source>
        <dbReference type="EMBL" id="MDR7361882.1"/>
    </source>
</evidence>
<proteinExistence type="inferred from homology"/>
<dbReference type="PRINTS" id="PR01438">
    <property type="entry name" value="UNVRSLSTRESS"/>
</dbReference>
<reference evidence="3 4" key="1">
    <citation type="submission" date="2023-07" db="EMBL/GenBank/DDBJ databases">
        <title>Sequencing the genomes of 1000 actinobacteria strains.</title>
        <authorList>
            <person name="Klenk H.-P."/>
        </authorList>
    </citation>
    <scope>NUCLEOTIDE SEQUENCE [LARGE SCALE GENOMIC DNA]</scope>
    <source>
        <strain evidence="3 4">DSM 19426</strain>
    </source>
</reference>
<dbReference type="SUPFAM" id="SSF52402">
    <property type="entry name" value="Adenine nucleotide alpha hydrolases-like"/>
    <property type="match status" value="1"/>
</dbReference>
<dbReference type="Pfam" id="PF00582">
    <property type="entry name" value="Usp"/>
    <property type="match status" value="1"/>
</dbReference>
<dbReference type="PANTHER" id="PTHR46268">
    <property type="entry name" value="STRESS RESPONSE PROTEIN NHAX"/>
    <property type="match status" value="1"/>
</dbReference>
<evidence type="ECO:0000313" key="4">
    <source>
        <dbReference type="Proteomes" id="UP001183648"/>
    </source>
</evidence>
<keyword evidence="4" id="KW-1185">Reference proteome</keyword>
<dbReference type="PANTHER" id="PTHR46268:SF6">
    <property type="entry name" value="UNIVERSAL STRESS PROTEIN UP12"/>
    <property type="match status" value="1"/>
</dbReference>
<gene>
    <name evidence="3" type="ORF">J2S63_001435</name>
</gene>
<organism evidence="3 4">
    <name type="scientific">Nocardioides marmoribigeumensis</name>
    <dbReference type="NCBI Taxonomy" id="433649"/>
    <lineage>
        <taxon>Bacteria</taxon>
        <taxon>Bacillati</taxon>
        <taxon>Actinomycetota</taxon>
        <taxon>Actinomycetes</taxon>
        <taxon>Propionibacteriales</taxon>
        <taxon>Nocardioidaceae</taxon>
        <taxon>Nocardioides</taxon>
    </lineage>
</organism>
<comment type="caution">
    <text evidence="3">The sequence shown here is derived from an EMBL/GenBank/DDBJ whole genome shotgun (WGS) entry which is preliminary data.</text>
</comment>
<dbReference type="EMBL" id="JAVDYG010000001">
    <property type="protein sequence ID" value="MDR7361882.1"/>
    <property type="molecule type" value="Genomic_DNA"/>
</dbReference>
<dbReference type="InterPro" id="IPR006016">
    <property type="entry name" value="UspA"/>
</dbReference>
<dbReference type="Proteomes" id="UP001183648">
    <property type="component" value="Unassembled WGS sequence"/>
</dbReference>
<name>A0ABU2BTB6_9ACTN</name>
<dbReference type="CDD" id="cd00293">
    <property type="entry name" value="USP-like"/>
    <property type="match status" value="1"/>
</dbReference>
<evidence type="ECO:0000259" key="2">
    <source>
        <dbReference type="Pfam" id="PF00582"/>
    </source>
</evidence>
<feature type="domain" description="UspA" evidence="2">
    <location>
        <begin position="37"/>
        <end position="169"/>
    </location>
</feature>
<comment type="similarity">
    <text evidence="1">Belongs to the universal stress protein A family.</text>
</comment>
<protein>
    <submittedName>
        <fullName evidence="3">Nucleotide-binding universal stress UspA family protein</fullName>
    </submittedName>
</protein>
<accession>A0ABU2BTB6</accession>
<dbReference type="InterPro" id="IPR006015">
    <property type="entry name" value="Universal_stress_UspA"/>
</dbReference>
<evidence type="ECO:0000256" key="1">
    <source>
        <dbReference type="ARBA" id="ARBA00008791"/>
    </source>
</evidence>